<dbReference type="GO" id="GO:0046872">
    <property type="term" value="F:metal ion binding"/>
    <property type="evidence" value="ECO:0007669"/>
    <property type="project" value="UniProtKB-KW"/>
</dbReference>
<dbReference type="InterPro" id="IPR035930">
    <property type="entry name" value="FomD-like_sf"/>
</dbReference>
<keyword evidence="3" id="KW-0460">Magnesium</keyword>
<dbReference type="KEGG" id="mhs:MOS_412"/>
<evidence type="ECO:0000256" key="1">
    <source>
        <dbReference type="ARBA" id="ARBA00022723"/>
    </source>
</evidence>
<evidence type="ECO:0000313" key="5">
    <source>
        <dbReference type="EMBL" id="AFX74336.1"/>
    </source>
</evidence>
<dbReference type="Pfam" id="PF04167">
    <property type="entry name" value="DUF402"/>
    <property type="match status" value="1"/>
</dbReference>
<dbReference type="SUPFAM" id="SSF159234">
    <property type="entry name" value="FomD-like"/>
    <property type="match status" value="1"/>
</dbReference>
<accession>A0AAI8FDV3</accession>
<sequence>MMSKDKEKQSTINVQAYKFNGKLYCQWNTAKIVQNTSKHLILNLKWSKVKSDKSHWVVKEPTLWIFPKHKFYNALVRFKANEVNIYINLASPFILEDNTVKYIDFDLDLKICPQKTIKILDVLEFFTNSLKMKYSHKLKNVLIDQINELIRDNLKSKYIFDNEVVLNYLKLAEKNS</sequence>
<organism evidence="5 6">
    <name type="scientific">Mesomycoplasma hyorhinis SK76</name>
    <dbReference type="NCBI Taxonomy" id="1118964"/>
    <lineage>
        <taxon>Bacteria</taxon>
        <taxon>Bacillati</taxon>
        <taxon>Mycoplasmatota</taxon>
        <taxon>Mycoplasmoidales</taxon>
        <taxon>Metamycoplasmataceae</taxon>
        <taxon>Mesomycoplasma</taxon>
    </lineage>
</organism>
<dbReference type="RefSeq" id="WP_015084164.1">
    <property type="nucleotide sequence ID" value="NC_019552.1"/>
</dbReference>
<dbReference type="GO" id="GO:0016787">
    <property type="term" value="F:hydrolase activity"/>
    <property type="evidence" value="ECO:0007669"/>
    <property type="project" value="UniProtKB-KW"/>
</dbReference>
<keyword evidence="1" id="KW-0479">Metal-binding</keyword>
<protein>
    <submittedName>
        <fullName evidence="5">Cysteinyl-tRNA synthetase</fullName>
    </submittedName>
</protein>
<gene>
    <name evidence="5" type="ORF">MOS_412</name>
</gene>
<dbReference type="PANTHER" id="PTHR39159:SF1">
    <property type="entry name" value="UPF0374 PROTEIN YGAC"/>
    <property type="match status" value="1"/>
</dbReference>
<keyword evidence="2" id="KW-0378">Hydrolase</keyword>
<name>A0AAI8FDV3_MESHY</name>
<dbReference type="EMBL" id="CP003914">
    <property type="protein sequence ID" value="AFX74336.1"/>
    <property type="molecule type" value="Genomic_DNA"/>
</dbReference>
<feature type="domain" description="DUF402" evidence="4">
    <location>
        <begin position="20"/>
        <end position="151"/>
    </location>
</feature>
<reference evidence="5 6" key="1">
    <citation type="journal article" date="2013" name="Genome Announc.">
        <title>Complete Genome Sequence of Mycoplasma hyorhinis Strain SK76.</title>
        <authorList>
            <person name="Goodison S."/>
            <person name="Urquidi V."/>
            <person name="Kumar D."/>
            <person name="Reyes L."/>
            <person name="Rosser C.J."/>
        </authorList>
    </citation>
    <scope>NUCLEOTIDE SEQUENCE [LARGE SCALE GENOMIC DNA]</scope>
    <source>
        <strain evidence="5 6">SK76</strain>
    </source>
</reference>
<dbReference type="AlphaFoldDB" id="A0AAI8FDV3"/>
<evidence type="ECO:0000256" key="2">
    <source>
        <dbReference type="ARBA" id="ARBA00022801"/>
    </source>
</evidence>
<dbReference type="InterPro" id="IPR016882">
    <property type="entry name" value="SA1684"/>
</dbReference>
<dbReference type="InterPro" id="IPR007295">
    <property type="entry name" value="DUF402"/>
</dbReference>
<dbReference type="PANTHER" id="PTHR39159">
    <property type="match status" value="1"/>
</dbReference>
<evidence type="ECO:0000259" key="4">
    <source>
        <dbReference type="Pfam" id="PF04167"/>
    </source>
</evidence>
<dbReference type="Gene3D" id="2.40.380.10">
    <property type="entry name" value="FomD-like"/>
    <property type="match status" value="1"/>
</dbReference>
<dbReference type="PIRSF" id="PIRSF028345">
    <property type="entry name" value="UCP028345"/>
    <property type="match status" value="1"/>
</dbReference>
<evidence type="ECO:0000313" key="6">
    <source>
        <dbReference type="Proteomes" id="UP000009399"/>
    </source>
</evidence>
<dbReference type="InterPro" id="IPR050212">
    <property type="entry name" value="Ntdp-like"/>
</dbReference>
<evidence type="ECO:0000256" key="3">
    <source>
        <dbReference type="ARBA" id="ARBA00022842"/>
    </source>
</evidence>
<dbReference type="Proteomes" id="UP000009399">
    <property type="component" value="Chromosome"/>
</dbReference>
<proteinExistence type="predicted"/>